<protein>
    <submittedName>
        <fullName evidence="1">Uncharacterized protein</fullName>
    </submittedName>
</protein>
<name>A0A9W6KVE3_9ACTN</name>
<dbReference type="AlphaFoldDB" id="A0A9W6KVE3"/>
<proteinExistence type="predicted"/>
<accession>A0A9W6KVE3</accession>
<organism evidence="1 2">
    <name type="scientific">Dactylosporangium matsuzakiense</name>
    <dbReference type="NCBI Taxonomy" id="53360"/>
    <lineage>
        <taxon>Bacteria</taxon>
        <taxon>Bacillati</taxon>
        <taxon>Actinomycetota</taxon>
        <taxon>Actinomycetes</taxon>
        <taxon>Micromonosporales</taxon>
        <taxon>Micromonosporaceae</taxon>
        <taxon>Dactylosporangium</taxon>
    </lineage>
</organism>
<sequence length="388" mass="42889">MGILERLTRPARSPRERFADQVLAELRRIGFTDAEFRPTQFAIVCECGQDAYSTLFLSKAFSQYQRSHGDRKQFVREFVAHSLAPPVQPATFAEALPELRLALRHAARGTRTLRRPALPHLDEVVLVGDVPLDIDSPARWRVSPEEIFAAAHHRTLARAELPASAGFFGPSVLHVPDYGGEQLVSWVLLEGWLAELDEQVGGRAVAFLPSTLMLLVCTDEPRLVEQLYELAADEYARTPRPLSPMAYTTDDDGRVVPFLPDRGHPAYPAASRAARRLAVDVAEHQRRTLGHQPALGQPRLVEATLAARPDGSAFTSAQWTVGTPALLPAVDLVGVSVPGEKVFHVPWALLVEADLLIEEVDYRPSRFSVEPAPSAASLGYLRERAVRW</sequence>
<evidence type="ECO:0000313" key="2">
    <source>
        <dbReference type="Proteomes" id="UP001143480"/>
    </source>
</evidence>
<reference evidence="1" key="2">
    <citation type="submission" date="2023-01" db="EMBL/GenBank/DDBJ databases">
        <authorList>
            <person name="Sun Q."/>
            <person name="Evtushenko L."/>
        </authorList>
    </citation>
    <scope>NUCLEOTIDE SEQUENCE</scope>
    <source>
        <strain evidence="1">VKM Ac-1321</strain>
    </source>
</reference>
<reference evidence="1" key="1">
    <citation type="journal article" date="2014" name="Int. J. Syst. Evol. Microbiol.">
        <title>Complete genome sequence of Corynebacterium casei LMG S-19264T (=DSM 44701T), isolated from a smear-ripened cheese.</title>
        <authorList>
            <consortium name="US DOE Joint Genome Institute (JGI-PGF)"/>
            <person name="Walter F."/>
            <person name="Albersmeier A."/>
            <person name="Kalinowski J."/>
            <person name="Ruckert C."/>
        </authorList>
    </citation>
    <scope>NUCLEOTIDE SEQUENCE</scope>
    <source>
        <strain evidence="1">VKM Ac-1321</strain>
    </source>
</reference>
<evidence type="ECO:0000313" key="1">
    <source>
        <dbReference type="EMBL" id="GLL07266.1"/>
    </source>
</evidence>
<dbReference type="Proteomes" id="UP001143480">
    <property type="component" value="Unassembled WGS sequence"/>
</dbReference>
<dbReference type="EMBL" id="BSFP01000090">
    <property type="protein sequence ID" value="GLL07266.1"/>
    <property type="molecule type" value="Genomic_DNA"/>
</dbReference>
<comment type="caution">
    <text evidence="1">The sequence shown here is derived from an EMBL/GenBank/DDBJ whole genome shotgun (WGS) entry which is preliminary data.</text>
</comment>
<dbReference type="RefSeq" id="WP_261961294.1">
    <property type="nucleotide sequence ID" value="NZ_BAAAXA010000001.1"/>
</dbReference>
<keyword evidence="2" id="KW-1185">Reference proteome</keyword>
<gene>
    <name evidence="1" type="ORF">GCM10017581_090180</name>
</gene>